<evidence type="ECO:0000256" key="9">
    <source>
        <dbReference type="ARBA" id="ARBA00023221"/>
    </source>
</evidence>
<dbReference type="AlphaFoldDB" id="A0A370NWU9"/>
<keyword evidence="9" id="KW-0753">Steroid metabolism</keyword>
<dbReference type="RefSeq" id="WP_115015435.1">
    <property type="nucleotide sequence ID" value="NZ_QKWJ01000011.1"/>
</dbReference>
<comment type="cofactor">
    <cofactor evidence="1">
        <name>FAD</name>
        <dbReference type="ChEBI" id="CHEBI:57692"/>
    </cofactor>
</comment>
<evidence type="ECO:0000259" key="16">
    <source>
        <dbReference type="PROSITE" id="PS51379"/>
    </source>
</evidence>
<dbReference type="SUPFAM" id="SSF51905">
    <property type="entry name" value="FAD/NAD(P)-binding domain"/>
    <property type="match status" value="1"/>
</dbReference>
<evidence type="ECO:0000256" key="2">
    <source>
        <dbReference type="ARBA" id="ARBA00010790"/>
    </source>
</evidence>
<name>A0A370NWU9_9BURK</name>
<dbReference type="PANTHER" id="PTHR47470:SF1">
    <property type="entry name" value="FAD-DEPENDENT OXIDOREDUCTASE 2 FAD BINDING DOMAIN-CONTAINING PROTEIN"/>
    <property type="match status" value="1"/>
</dbReference>
<evidence type="ECO:0000256" key="12">
    <source>
        <dbReference type="ARBA" id="ARBA00049645"/>
    </source>
</evidence>
<keyword evidence="5" id="KW-0274">FAD</keyword>
<sequence>MNASYDFDYIVIGSGFGGSVSACRLTEKGYSVGVMEMGRRWTAEDFPKTNWNARRWMWRPGLKMFGFYNMRIFRHVMVLSGNAVGGGSITYANALLVPPEKVWDEGSWAGLKDWKRIMPQYYAMAERMLGVTENKILGEADLRLKKMADLQGAGNTFHSGRVATFFAPKGEAGGKTYPDPYFGGEGPERGTCVGCGGCMVGCKHNAKNTLDKNYLYLAEKRGAQVFAETKVVDVRPLNGKEDGSDGYEVFTERSTAWFDKQRRSFRCRGVVFAASSLGTMELLFRLKQSGSLPRISGDLGKRVRTNAESLVGVRFPANDKSMSPGVAGGAGVYIDERTHIGAVRYPEGSDATGLMMTLLSGGRAGWTRIFTWLWTLLIHPLKAMRVHNPFGFARQTVLFVVMQTVDAFINMQFKRRWYWPFGKQLCTDGGPIPTFIPEANTFVEKGAKALGGIPTTLLTEILFNIPTTAHCMGGCAMADSPERGVMDVQNRVFGYQNLLVCDGSMLSSNLGVNPSLTITALTEHAMSQIPAKSPLATIFPSTSPWPIRLHLTPAC</sequence>
<comment type="pathway">
    <text evidence="12">Steroid metabolism; cholesterol degradation.</text>
</comment>
<reference evidence="18" key="1">
    <citation type="submission" date="2018-06" db="EMBL/GenBank/DDBJ databases">
        <authorList>
            <person name="Feng T."/>
            <person name="Jeon C.O."/>
        </authorList>
    </citation>
    <scope>NUCLEOTIDE SEQUENCE [LARGE SCALE GENOMIC DNA]</scope>
    <source>
        <strain evidence="18">S23</strain>
    </source>
</reference>
<evidence type="ECO:0000256" key="8">
    <source>
        <dbReference type="ARBA" id="ARBA00023166"/>
    </source>
</evidence>
<dbReference type="EC" id="5.3.3.1" evidence="11"/>
<evidence type="ECO:0000256" key="13">
    <source>
        <dbReference type="ARBA" id="ARBA00049723"/>
    </source>
</evidence>
<evidence type="ECO:0000256" key="5">
    <source>
        <dbReference type="ARBA" id="ARBA00022827"/>
    </source>
</evidence>
<keyword evidence="10" id="KW-0413">Isomerase</keyword>
<dbReference type="GO" id="GO:0016995">
    <property type="term" value="F:cholesterol oxidase activity"/>
    <property type="evidence" value="ECO:0007669"/>
    <property type="project" value="UniProtKB-EC"/>
</dbReference>
<dbReference type="Proteomes" id="UP000255165">
    <property type="component" value="Unassembled WGS sequence"/>
</dbReference>
<evidence type="ECO:0000256" key="4">
    <source>
        <dbReference type="ARBA" id="ARBA00022630"/>
    </source>
</evidence>
<comment type="similarity">
    <text evidence="2">Belongs to the GMC oxidoreductase family.</text>
</comment>
<comment type="caution">
    <text evidence="17">The sequence shown here is derived from an EMBL/GenBank/DDBJ whole genome shotgun (WGS) entry which is preliminary data.</text>
</comment>
<keyword evidence="4" id="KW-0285">Flavoprotein</keyword>
<evidence type="ECO:0000256" key="7">
    <source>
        <dbReference type="ARBA" id="ARBA00023098"/>
    </source>
</evidence>
<accession>A0A370NWU9</accession>
<evidence type="ECO:0000256" key="10">
    <source>
        <dbReference type="ARBA" id="ARBA00023235"/>
    </source>
</evidence>
<feature type="domain" description="4Fe-4S ferredoxin-type" evidence="16">
    <location>
        <begin position="183"/>
        <end position="212"/>
    </location>
</feature>
<evidence type="ECO:0000256" key="11">
    <source>
        <dbReference type="ARBA" id="ARBA00038856"/>
    </source>
</evidence>
<dbReference type="GO" id="GO:0008203">
    <property type="term" value="P:cholesterol metabolic process"/>
    <property type="evidence" value="ECO:0007669"/>
    <property type="project" value="UniProtKB-KW"/>
</dbReference>
<organism evidence="17 18">
    <name type="scientific">Cupriavidus lacunae</name>
    <dbReference type="NCBI Taxonomy" id="2666307"/>
    <lineage>
        <taxon>Bacteria</taxon>
        <taxon>Pseudomonadati</taxon>
        <taxon>Pseudomonadota</taxon>
        <taxon>Betaproteobacteria</taxon>
        <taxon>Burkholderiales</taxon>
        <taxon>Burkholderiaceae</taxon>
        <taxon>Cupriavidus</taxon>
    </lineage>
</organism>
<dbReference type="PANTHER" id="PTHR47470">
    <property type="entry name" value="CHOLESTEROL OXIDASE"/>
    <property type="match status" value="1"/>
</dbReference>
<dbReference type="InterPro" id="IPR007867">
    <property type="entry name" value="GMC_OxRtase_C"/>
</dbReference>
<keyword evidence="18" id="KW-1185">Reference proteome</keyword>
<dbReference type="PROSITE" id="PS51379">
    <property type="entry name" value="4FE4S_FER_2"/>
    <property type="match status" value="1"/>
</dbReference>
<evidence type="ECO:0000256" key="3">
    <source>
        <dbReference type="ARBA" id="ARBA00022548"/>
    </source>
</evidence>
<evidence type="ECO:0000313" key="18">
    <source>
        <dbReference type="Proteomes" id="UP000255165"/>
    </source>
</evidence>
<gene>
    <name evidence="17" type="ORF">DN412_11885</name>
</gene>
<dbReference type="Pfam" id="PF05199">
    <property type="entry name" value="GMC_oxred_C"/>
    <property type="match status" value="1"/>
</dbReference>
<evidence type="ECO:0000256" key="6">
    <source>
        <dbReference type="ARBA" id="ARBA00023002"/>
    </source>
</evidence>
<evidence type="ECO:0000313" key="17">
    <source>
        <dbReference type="EMBL" id="RDK10066.1"/>
    </source>
</evidence>
<keyword evidence="3" id="KW-0153">Cholesterol metabolism</keyword>
<protein>
    <recommendedName>
        <fullName evidence="14">Cholesterol oxidase</fullName>
        <ecNumber evidence="13">1.1.3.6</ecNumber>
        <ecNumber evidence="11">5.3.3.1</ecNumber>
    </recommendedName>
    <alternativeName>
        <fullName evidence="15">Cholesterol isomerase</fullName>
    </alternativeName>
</protein>
<dbReference type="GO" id="GO:0004769">
    <property type="term" value="F:steroid Delta-isomerase activity"/>
    <property type="evidence" value="ECO:0007669"/>
    <property type="project" value="UniProtKB-EC"/>
</dbReference>
<keyword evidence="6" id="KW-0560">Oxidoreductase</keyword>
<dbReference type="InterPro" id="IPR052542">
    <property type="entry name" value="Cholesterol_Oxidase"/>
</dbReference>
<evidence type="ECO:0000256" key="1">
    <source>
        <dbReference type="ARBA" id="ARBA00001974"/>
    </source>
</evidence>
<evidence type="ECO:0000256" key="14">
    <source>
        <dbReference type="ARBA" id="ARBA00049744"/>
    </source>
</evidence>
<keyword evidence="7" id="KW-0443">Lipid metabolism</keyword>
<keyword evidence="8" id="KW-1207">Sterol metabolism</keyword>
<proteinExistence type="inferred from homology"/>
<dbReference type="EMBL" id="QKWJ01000011">
    <property type="protein sequence ID" value="RDK10066.1"/>
    <property type="molecule type" value="Genomic_DNA"/>
</dbReference>
<dbReference type="InterPro" id="IPR017896">
    <property type="entry name" value="4Fe4S_Fe-S-bd"/>
</dbReference>
<dbReference type="Gene3D" id="3.50.50.60">
    <property type="entry name" value="FAD/NAD(P)-binding domain"/>
    <property type="match status" value="3"/>
</dbReference>
<evidence type="ECO:0000256" key="15">
    <source>
        <dbReference type="ARBA" id="ARBA00049778"/>
    </source>
</evidence>
<dbReference type="InterPro" id="IPR036188">
    <property type="entry name" value="FAD/NAD-bd_sf"/>
</dbReference>
<dbReference type="EC" id="1.1.3.6" evidence="13"/>